<dbReference type="InterPro" id="IPR058163">
    <property type="entry name" value="LysR-type_TF_proteobact-type"/>
</dbReference>
<dbReference type="AlphaFoldDB" id="A0A501WR65"/>
<evidence type="ECO:0000256" key="3">
    <source>
        <dbReference type="ARBA" id="ARBA00023125"/>
    </source>
</evidence>
<evidence type="ECO:0000313" key="7">
    <source>
        <dbReference type="Proteomes" id="UP000315901"/>
    </source>
</evidence>
<comment type="similarity">
    <text evidence="1">Belongs to the LysR transcriptional regulatory family.</text>
</comment>
<dbReference type="PROSITE" id="PS50931">
    <property type="entry name" value="HTH_LYSR"/>
    <property type="match status" value="1"/>
</dbReference>
<dbReference type="GO" id="GO:0043565">
    <property type="term" value="F:sequence-specific DNA binding"/>
    <property type="evidence" value="ECO:0007669"/>
    <property type="project" value="TreeGrafter"/>
</dbReference>
<keyword evidence="7" id="KW-1185">Reference proteome</keyword>
<sequence>MNSIPPIDDLKVFLALTQQQSFSKTARQIGMSPAYVTKRIKLLEQQLGVTLLTRTSKIVSLTPEGRIAEKWARSLLEQSNQFLAELKNQQSEPEGTLRVVTSSGFGTQKLAPVLSKLARDFPALSIELDLLDRPVDILAEGYDLEIKVGGNPANHLIAKPLMKNQRILCASPDYLARHGEPTTLAELSQHPLIVIKERDQFYQRWKLQHRGHIISHPVSGQLTTNNGEVAKRWCLEGHGILLRSKWNVEDELRAGDLIHILPDYDQAADVVAVYSQRIETSAKLRVLIEACIASWGNGRDLLSTDKHF</sequence>
<name>A0A501WR65_9GAMM</name>
<dbReference type="FunFam" id="3.40.190.290:FF:000001">
    <property type="entry name" value="Transcriptional regulator, LysR family"/>
    <property type="match status" value="1"/>
</dbReference>
<evidence type="ECO:0000256" key="4">
    <source>
        <dbReference type="ARBA" id="ARBA00023163"/>
    </source>
</evidence>
<gene>
    <name evidence="6" type="ORF">FJM67_11825</name>
</gene>
<dbReference type="Pfam" id="PF03466">
    <property type="entry name" value="LysR_substrate"/>
    <property type="match status" value="1"/>
</dbReference>
<dbReference type="SUPFAM" id="SSF53850">
    <property type="entry name" value="Periplasmic binding protein-like II"/>
    <property type="match status" value="1"/>
</dbReference>
<evidence type="ECO:0000313" key="6">
    <source>
        <dbReference type="EMBL" id="TPE49481.1"/>
    </source>
</evidence>
<dbReference type="Proteomes" id="UP000315901">
    <property type="component" value="Unassembled WGS sequence"/>
</dbReference>
<dbReference type="SUPFAM" id="SSF46785">
    <property type="entry name" value="Winged helix' DNA-binding domain"/>
    <property type="match status" value="1"/>
</dbReference>
<dbReference type="InterPro" id="IPR036390">
    <property type="entry name" value="WH_DNA-bd_sf"/>
</dbReference>
<dbReference type="Gene3D" id="3.40.190.290">
    <property type="match status" value="1"/>
</dbReference>
<dbReference type="Gene3D" id="1.10.10.10">
    <property type="entry name" value="Winged helix-like DNA-binding domain superfamily/Winged helix DNA-binding domain"/>
    <property type="match status" value="1"/>
</dbReference>
<evidence type="ECO:0000256" key="1">
    <source>
        <dbReference type="ARBA" id="ARBA00009437"/>
    </source>
</evidence>
<keyword evidence="4" id="KW-0804">Transcription</keyword>
<reference evidence="6 7" key="1">
    <citation type="submission" date="2019-06" db="EMBL/GenBank/DDBJ databases">
        <title>A novel bacterium of genus Marinomonas, isolated from coastal sand.</title>
        <authorList>
            <person name="Huang H."/>
            <person name="Mo K."/>
            <person name="Hu Y."/>
        </authorList>
    </citation>
    <scope>NUCLEOTIDE SEQUENCE [LARGE SCALE GENOMIC DNA]</scope>
    <source>
        <strain evidence="6 7">HB171799</strain>
    </source>
</reference>
<dbReference type="RefSeq" id="WP_140589543.1">
    <property type="nucleotide sequence ID" value="NZ_VFRR01000024.1"/>
</dbReference>
<evidence type="ECO:0000259" key="5">
    <source>
        <dbReference type="PROSITE" id="PS50931"/>
    </source>
</evidence>
<protein>
    <submittedName>
        <fullName evidence="6">LysR family transcriptional regulator</fullName>
    </submittedName>
</protein>
<dbReference type="OrthoDB" id="9815676at2"/>
<keyword evidence="3" id="KW-0238">DNA-binding</keyword>
<dbReference type="Pfam" id="PF00126">
    <property type="entry name" value="HTH_1"/>
    <property type="match status" value="1"/>
</dbReference>
<evidence type="ECO:0000256" key="2">
    <source>
        <dbReference type="ARBA" id="ARBA00023015"/>
    </source>
</evidence>
<keyword evidence="2" id="KW-0805">Transcription regulation</keyword>
<dbReference type="GO" id="GO:0006351">
    <property type="term" value="P:DNA-templated transcription"/>
    <property type="evidence" value="ECO:0007669"/>
    <property type="project" value="TreeGrafter"/>
</dbReference>
<proteinExistence type="inferred from homology"/>
<dbReference type="EMBL" id="VFRR01000024">
    <property type="protein sequence ID" value="TPE49481.1"/>
    <property type="molecule type" value="Genomic_DNA"/>
</dbReference>
<dbReference type="GO" id="GO:0003700">
    <property type="term" value="F:DNA-binding transcription factor activity"/>
    <property type="evidence" value="ECO:0007669"/>
    <property type="project" value="InterPro"/>
</dbReference>
<dbReference type="InterPro" id="IPR036388">
    <property type="entry name" value="WH-like_DNA-bd_sf"/>
</dbReference>
<feature type="domain" description="HTH lysR-type" evidence="5">
    <location>
        <begin position="5"/>
        <end position="62"/>
    </location>
</feature>
<dbReference type="PANTHER" id="PTHR30537">
    <property type="entry name" value="HTH-TYPE TRANSCRIPTIONAL REGULATOR"/>
    <property type="match status" value="1"/>
</dbReference>
<dbReference type="InterPro" id="IPR005119">
    <property type="entry name" value="LysR_subst-bd"/>
</dbReference>
<organism evidence="6 7">
    <name type="scientific">Maribrevibacterium harenarium</name>
    <dbReference type="NCBI Taxonomy" id="2589817"/>
    <lineage>
        <taxon>Bacteria</taxon>
        <taxon>Pseudomonadati</taxon>
        <taxon>Pseudomonadota</taxon>
        <taxon>Gammaproteobacteria</taxon>
        <taxon>Oceanospirillales</taxon>
        <taxon>Oceanospirillaceae</taxon>
        <taxon>Maribrevibacterium</taxon>
    </lineage>
</organism>
<accession>A0A501WR65</accession>
<dbReference type="PANTHER" id="PTHR30537:SF5">
    <property type="entry name" value="HTH-TYPE TRANSCRIPTIONAL ACTIVATOR TTDR-RELATED"/>
    <property type="match status" value="1"/>
</dbReference>
<comment type="caution">
    <text evidence="6">The sequence shown here is derived from an EMBL/GenBank/DDBJ whole genome shotgun (WGS) entry which is preliminary data.</text>
</comment>
<dbReference type="FunFam" id="1.10.10.10:FF:000001">
    <property type="entry name" value="LysR family transcriptional regulator"/>
    <property type="match status" value="1"/>
</dbReference>
<dbReference type="InterPro" id="IPR000847">
    <property type="entry name" value="LysR_HTH_N"/>
</dbReference>